<proteinExistence type="predicted"/>
<evidence type="ECO:0000256" key="1">
    <source>
        <dbReference type="SAM" id="MobiDB-lite"/>
    </source>
</evidence>
<sequence>MLSSVRASSCLASSATGHRSRSCVAVKAHAGGKQQHVEKRAAAADKAAEAPRNAVKSAAADVLASVNNAVEGVQAL</sequence>
<evidence type="ECO:0000313" key="2">
    <source>
        <dbReference type="EMBL" id="KAK9810225.1"/>
    </source>
</evidence>
<evidence type="ECO:0000313" key="3">
    <source>
        <dbReference type="Proteomes" id="UP001489004"/>
    </source>
</evidence>
<feature type="compositionally biased region" description="Low complexity" evidence="1">
    <location>
        <begin position="1"/>
        <end position="15"/>
    </location>
</feature>
<keyword evidence="3" id="KW-1185">Reference proteome</keyword>
<name>A0AAW1PK82_9CHLO</name>
<gene>
    <name evidence="2" type="ORF">WJX72_006995</name>
</gene>
<reference evidence="2 3" key="1">
    <citation type="journal article" date="2024" name="Nat. Commun.">
        <title>Phylogenomics reveals the evolutionary origins of lichenization in chlorophyte algae.</title>
        <authorList>
            <person name="Puginier C."/>
            <person name="Libourel C."/>
            <person name="Otte J."/>
            <person name="Skaloud P."/>
            <person name="Haon M."/>
            <person name="Grisel S."/>
            <person name="Petersen M."/>
            <person name="Berrin J.G."/>
            <person name="Delaux P.M."/>
            <person name="Dal Grande F."/>
            <person name="Keller J."/>
        </authorList>
    </citation>
    <scope>NUCLEOTIDE SEQUENCE [LARGE SCALE GENOMIC DNA]</scope>
    <source>
        <strain evidence="2 3">SAG 2043</strain>
    </source>
</reference>
<dbReference type="Proteomes" id="UP001489004">
    <property type="component" value="Unassembled WGS sequence"/>
</dbReference>
<comment type="caution">
    <text evidence="2">The sequence shown here is derived from an EMBL/GenBank/DDBJ whole genome shotgun (WGS) entry which is preliminary data.</text>
</comment>
<accession>A0AAW1PK82</accession>
<dbReference type="EMBL" id="JALJOR010000010">
    <property type="protein sequence ID" value="KAK9810225.1"/>
    <property type="molecule type" value="Genomic_DNA"/>
</dbReference>
<feature type="region of interest" description="Disordered" evidence="1">
    <location>
        <begin position="26"/>
        <end position="45"/>
    </location>
</feature>
<feature type="compositionally biased region" description="Basic and acidic residues" evidence="1">
    <location>
        <begin position="35"/>
        <end position="45"/>
    </location>
</feature>
<feature type="region of interest" description="Disordered" evidence="1">
    <location>
        <begin position="1"/>
        <end position="20"/>
    </location>
</feature>
<organism evidence="2 3">
    <name type="scientific">[Myrmecia] bisecta</name>
    <dbReference type="NCBI Taxonomy" id="41462"/>
    <lineage>
        <taxon>Eukaryota</taxon>
        <taxon>Viridiplantae</taxon>
        <taxon>Chlorophyta</taxon>
        <taxon>core chlorophytes</taxon>
        <taxon>Trebouxiophyceae</taxon>
        <taxon>Trebouxiales</taxon>
        <taxon>Trebouxiaceae</taxon>
        <taxon>Myrmecia</taxon>
    </lineage>
</organism>
<protein>
    <submittedName>
        <fullName evidence="2">Uncharacterized protein</fullName>
    </submittedName>
</protein>
<dbReference type="AlphaFoldDB" id="A0AAW1PK82"/>